<dbReference type="Pfam" id="PF04402">
    <property type="entry name" value="SIMPL"/>
    <property type="match status" value="1"/>
</dbReference>
<evidence type="ECO:0000313" key="3">
    <source>
        <dbReference type="Proteomes" id="UP000032578"/>
    </source>
</evidence>
<reference evidence="2 3" key="1">
    <citation type="submission" date="2014-11" db="EMBL/GenBank/DDBJ databases">
        <title>Tamlana sedimentorum sp. nov., isolated from shallow sand sediments of the Sea of Japan.</title>
        <authorList>
            <person name="Romanenko L.A."/>
        </authorList>
    </citation>
    <scope>NUCLEOTIDE SEQUENCE [LARGE SCALE GENOMIC DNA]</scope>
    <source>
        <strain evidence="2 3">JCM 19808</strain>
    </source>
</reference>
<sequence length="243" mass="26929">MKKNVSAIVFAIAIIVASVILGNAVINRNKKTGTIAVTGLGKTNFTSDLIVWEAKFSQVNSDLKQAYSDLKKDKESILIYFKSKGLSDDIIVFNAVETNKNFSPNYSTDGKYLGQDFTGYTLSQTVQINSNDVEKVEKISREVTELLNKGIQLYSNPPRYYYTKLEDLKIEMIAQATDNAHLRAKSIAENSGAILGELQTAQMGIFQITGQNSNEDYSWGGAYNTSSKEKTASITMKLNYLVK</sequence>
<organism evidence="2 3">
    <name type="scientific">Neotamlana sedimentorum</name>
    <dbReference type="NCBI Taxonomy" id="1435349"/>
    <lineage>
        <taxon>Bacteria</taxon>
        <taxon>Pseudomonadati</taxon>
        <taxon>Bacteroidota</taxon>
        <taxon>Flavobacteriia</taxon>
        <taxon>Flavobacteriales</taxon>
        <taxon>Flavobacteriaceae</taxon>
        <taxon>Neotamlana</taxon>
    </lineage>
</organism>
<dbReference type="PANTHER" id="PTHR34387:SF2">
    <property type="entry name" value="SLR1258 PROTEIN"/>
    <property type="match status" value="1"/>
</dbReference>
<name>A0A0D7W5S7_9FLAO</name>
<dbReference type="GO" id="GO:0006974">
    <property type="term" value="P:DNA damage response"/>
    <property type="evidence" value="ECO:0007669"/>
    <property type="project" value="TreeGrafter"/>
</dbReference>
<dbReference type="RefSeq" id="WP_044633742.1">
    <property type="nucleotide sequence ID" value="NZ_JTDW01000015.1"/>
</dbReference>
<dbReference type="STRING" id="1435349.PW52_14725"/>
<dbReference type="PATRIC" id="fig|1435349.4.peg.970"/>
<dbReference type="PANTHER" id="PTHR34387">
    <property type="entry name" value="SLR1258 PROTEIN"/>
    <property type="match status" value="1"/>
</dbReference>
<dbReference type="Proteomes" id="UP000032578">
    <property type="component" value="Unassembled WGS sequence"/>
</dbReference>
<accession>A0A0D7W5S7</accession>
<dbReference type="PIRSF" id="PIRSF029033">
    <property type="entry name" value="UCP029033"/>
    <property type="match status" value="1"/>
</dbReference>
<evidence type="ECO:0000256" key="1">
    <source>
        <dbReference type="SAM" id="Phobius"/>
    </source>
</evidence>
<keyword evidence="3" id="KW-1185">Reference proteome</keyword>
<keyword evidence="1" id="KW-0812">Transmembrane</keyword>
<dbReference type="OrthoDB" id="9785289at2"/>
<feature type="transmembrane region" description="Helical" evidence="1">
    <location>
        <begin position="6"/>
        <end position="26"/>
    </location>
</feature>
<protein>
    <recommendedName>
        <fullName evidence="4">SIMPL domain-containing protein</fullName>
    </recommendedName>
</protein>
<proteinExistence type="predicted"/>
<dbReference type="Gene3D" id="3.30.70.2970">
    <property type="entry name" value="Protein of unknown function (DUF541), domain 2"/>
    <property type="match status" value="1"/>
</dbReference>
<gene>
    <name evidence="2" type="ORF">PW52_14725</name>
</gene>
<dbReference type="EMBL" id="JTDW01000015">
    <property type="protein sequence ID" value="KJD33177.1"/>
    <property type="molecule type" value="Genomic_DNA"/>
</dbReference>
<evidence type="ECO:0000313" key="2">
    <source>
        <dbReference type="EMBL" id="KJD33177.1"/>
    </source>
</evidence>
<dbReference type="AlphaFoldDB" id="A0A0D7W5S7"/>
<dbReference type="InterPro" id="IPR016907">
    <property type="entry name" value="UCP029033"/>
</dbReference>
<keyword evidence="1" id="KW-0472">Membrane</keyword>
<dbReference type="InterPro" id="IPR052022">
    <property type="entry name" value="26kDa_periplasmic_antigen"/>
</dbReference>
<keyword evidence="1" id="KW-1133">Transmembrane helix</keyword>
<evidence type="ECO:0008006" key="4">
    <source>
        <dbReference type="Google" id="ProtNLM"/>
    </source>
</evidence>
<comment type="caution">
    <text evidence="2">The sequence shown here is derived from an EMBL/GenBank/DDBJ whole genome shotgun (WGS) entry which is preliminary data.</text>
</comment>
<dbReference type="InterPro" id="IPR007497">
    <property type="entry name" value="SIMPL/DUF541"/>
</dbReference>